<dbReference type="Proteomes" id="UP000034176">
    <property type="component" value="Unassembled WGS sequence"/>
</dbReference>
<evidence type="ECO:0000313" key="3">
    <source>
        <dbReference type="Proteomes" id="UP000034176"/>
    </source>
</evidence>
<protein>
    <submittedName>
        <fullName evidence="2">Glycosyl transferase family 2</fullName>
    </submittedName>
</protein>
<dbReference type="GO" id="GO:0016740">
    <property type="term" value="F:transferase activity"/>
    <property type="evidence" value="ECO:0007669"/>
    <property type="project" value="UniProtKB-KW"/>
</dbReference>
<dbReference type="PANTHER" id="PTHR43630:SF2">
    <property type="entry name" value="GLYCOSYLTRANSFERASE"/>
    <property type="match status" value="1"/>
</dbReference>
<dbReference type="SUPFAM" id="SSF53448">
    <property type="entry name" value="Nucleotide-diphospho-sugar transferases"/>
    <property type="match status" value="1"/>
</dbReference>
<accession>A0A0G0DXP9</accession>
<dbReference type="STRING" id="1618434.UR52_C0001G0017"/>
<dbReference type="Pfam" id="PF00535">
    <property type="entry name" value="Glycos_transf_2"/>
    <property type="match status" value="1"/>
</dbReference>
<dbReference type="AlphaFoldDB" id="A0A0G0DXP9"/>
<reference evidence="2 3" key="1">
    <citation type="journal article" date="2015" name="Nature">
        <title>rRNA introns, odd ribosomes, and small enigmatic genomes across a large radiation of phyla.</title>
        <authorList>
            <person name="Brown C.T."/>
            <person name="Hug L.A."/>
            <person name="Thomas B.C."/>
            <person name="Sharon I."/>
            <person name="Castelle C.J."/>
            <person name="Singh A."/>
            <person name="Wilkins M.J."/>
            <person name="Williams K.H."/>
            <person name="Banfield J.F."/>
        </authorList>
    </citation>
    <scope>NUCLEOTIDE SEQUENCE [LARGE SCALE GENOMIC DNA]</scope>
</reference>
<dbReference type="InterPro" id="IPR029044">
    <property type="entry name" value="Nucleotide-diphossugar_trans"/>
</dbReference>
<comment type="caution">
    <text evidence="2">The sequence shown here is derived from an EMBL/GenBank/DDBJ whole genome shotgun (WGS) entry which is preliminary data.</text>
</comment>
<evidence type="ECO:0000259" key="1">
    <source>
        <dbReference type="Pfam" id="PF00535"/>
    </source>
</evidence>
<dbReference type="InterPro" id="IPR001173">
    <property type="entry name" value="Glyco_trans_2-like"/>
</dbReference>
<sequence length="261" mass="30732">MKNNLTAHMLVKNEEQWIWYAINSVINRVDQIIIYDTGSCDNTIKIIESINNGKIKLTKAGEINSEKLIDLRNKQIEETNTDWFLILDGDEVWPEITIKELVNKLLQVNSIVNAIVVPAILPLGDLYHYQPENAGKYNILGRTGHYNIRCYRKTNKYRWKGIYPLEAYMDDKGNSVQQKPDELELLTNNYWHLTHLKRSRFSHNKFKLEIGDFRKIQIPETFYIKRPKIIPAPWVKYSIWEYLLASILTPVLKIKRKIICE</sequence>
<name>A0A0G0DXP9_9BACT</name>
<feature type="domain" description="Glycosyltransferase 2-like" evidence="1">
    <location>
        <begin position="9"/>
        <end position="143"/>
    </location>
</feature>
<gene>
    <name evidence="2" type="ORF">UR52_C0001G0017</name>
</gene>
<proteinExistence type="predicted"/>
<dbReference type="PANTHER" id="PTHR43630">
    <property type="entry name" value="POLY-BETA-1,6-N-ACETYL-D-GLUCOSAMINE SYNTHASE"/>
    <property type="match status" value="1"/>
</dbReference>
<evidence type="ECO:0000313" key="2">
    <source>
        <dbReference type="EMBL" id="KKP59937.1"/>
    </source>
</evidence>
<organism evidence="2 3">
    <name type="scientific">Candidatus Gottesmanbacteria bacterium GW2011_GWA1_34_13</name>
    <dbReference type="NCBI Taxonomy" id="1618434"/>
    <lineage>
        <taxon>Bacteria</taxon>
        <taxon>Candidatus Gottesmaniibacteriota</taxon>
    </lineage>
</organism>
<dbReference type="EMBL" id="LBPN01000001">
    <property type="protein sequence ID" value="KKP59937.1"/>
    <property type="molecule type" value="Genomic_DNA"/>
</dbReference>
<dbReference type="Gene3D" id="3.90.550.10">
    <property type="entry name" value="Spore Coat Polysaccharide Biosynthesis Protein SpsA, Chain A"/>
    <property type="match status" value="1"/>
</dbReference>
<keyword evidence="2" id="KW-0808">Transferase</keyword>